<dbReference type="EMBL" id="ASGP02000002">
    <property type="protein sequence ID" value="KAH9520566.1"/>
    <property type="molecule type" value="Genomic_DNA"/>
</dbReference>
<keyword evidence="8 15" id="KW-1133">Transmembrane helix</keyword>
<dbReference type="AlphaFoldDB" id="A0A922I4M1"/>
<keyword evidence="7" id="KW-0256">Endoplasmic reticulum</keyword>
<evidence type="ECO:0000313" key="17">
    <source>
        <dbReference type="Proteomes" id="UP000790347"/>
    </source>
</evidence>
<comment type="subcellular location">
    <subcellularLocation>
        <location evidence="2">Nucleus membrane</location>
        <topology evidence="2">Multi-pass membrane protein</topology>
    </subcellularLocation>
    <subcellularLocation>
        <location evidence="3">Rough endoplasmic reticulum membrane</location>
        <topology evidence="3">Multi-pass membrane protein</topology>
    </subcellularLocation>
</comment>
<evidence type="ECO:0000256" key="6">
    <source>
        <dbReference type="ARBA" id="ARBA00022692"/>
    </source>
</evidence>
<feature type="region of interest" description="Disordered" evidence="14">
    <location>
        <begin position="439"/>
        <end position="497"/>
    </location>
</feature>
<dbReference type="PANTHER" id="PTHR47464">
    <property type="entry name" value="MACOILIN"/>
    <property type="match status" value="1"/>
</dbReference>
<keyword evidence="5" id="KW-0597">Phosphoprotein</keyword>
<feature type="compositionally biased region" description="Low complexity" evidence="14">
    <location>
        <begin position="960"/>
        <end position="994"/>
    </location>
</feature>
<dbReference type="GO" id="GO:0030867">
    <property type="term" value="C:rough endoplasmic reticulum membrane"/>
    <property type="evidence" value="ECO:0007669"/>
    <property type="project" value="UniProtKB-SubCell"/>
</dbReference>
<evidence type="ECO:0000256" key="12">
    <source>
        <dbReference type="ARBA" id="ARBA00031129"/>
    </source>
</evidence>
<feature type="compositionally biased region" description="Polar residues" evidence="14">
    <location>
        <begin position="477"/>
        <end position="493"/>
    </location>
</feature>
<dbReference type="Pfam" id="PF09726">
    <property type="entry name" value="Macoilin"/>
    <property type="match status" value="2"/>
</dbReference>
<dbReference type="GO" id="GO:0031965">
    <property type="term" value="C:nuclear membrane"/>
    <property type="evidence" value="ECO:0007669"/>
    <property type="project" value="UniProtKB-SubCell"/>
</dbReference>
<name>A0A922I4M1_DERFA</name>
<evidence type="ECO:0000256" key="8">
    <source>
        <dbReference type="ARBA" id="ARBA00022989"/>
    </source>
</evidence>
<feature type="coiled-coil region" evidence="13">
    <location>
        <begin position="712"/>
        <end position="739"/>
    </location>
</feature>
<comment type="caution">
    <text evidence="16">The sequence shown here is derived from an EMBL/GenBank/DDBJ whole genome shotgun (WGS) entry which is preliminary data.</text>
</comment>
<evidence type="ECO:0000256" key="7">
    <source>
        <dbReference type="ARBA" id="ARBA00022824"/>
    </source>
</evidence>
<evidence type="ECO:0000313" key="16">
    <source>
        <dbReference type="EMBL" id="KAH9520566.1"/>
    </source>
</evidence>
<feature type="transmembrane region" description="Helical" evidence="15">
    <location>
        <begin position="82"/>
        <end position="106"/>
    </location>
</feature>
<evidence type="ECO:0000256" key="13">
    <source>
        <dbReference type="SAM" id="Coils"/>
    </source>
</evidence>
<feature type="compositionally biased region" description="Basic and acidic residues" evidence="14">
    <location>
        <begin position="679"/>
        <end position="688"/>
    </location>
</feature>
<feature type="region of interest" description="Disordered" evidence="14">
    <location>
        <begin position="662"/>
        <end position="688"/>
    </location>
</feature>
<gene>
    <name evidence="16" type="primary">TMEM57</name>
    <name evidence="16" type="ORF">DERF_004268</name>
</gene>
<evidence type="ECO:0000256" key="4">
    <source>
        <dbReference type="ARBA" id="ARBA00021882"/>
    </source>
</evidence>
<evidence type="ECO:0000256" key="3">
    <source>
        <dbReference type="ARBA" id="ARBA00004269"/>
    </source>
</evidence>
<evidence type="ECO:0000256" key="14">
    <source>
        <dbReference type="SAM" id="MobiDB-lite"/>
    </source>
</evidence>
<keyword evidence="9 15" id="KW-0472">Membrane</keyword>
<accession>A0A922I4M1</accession>
<dbReference type="Proteomes" id="UP000790347">
    <property type="component" value="Unassembled WGS sequence"/>
</dbReference>
<evidence type="ECO:0000256" key="9">
    <source>
        <dbReference type="ARBA" id="ARBA00023136"/>
    </source>
</evidence>
<dbReference type="InterPro" id="IPR019130">
    <property type="entry name" value="Macoilin"/>
</dbReference>
<protein>
    <recommendedName>
        <fullName evidence="4">Macoilin</fullName>
    </recommendedName>
    <alternativeName>
        <fullName evidence="12">Transmembrane protein 57</fullName>
    </alternativeName>
</protein>
<keyword evidence="10" id="KW-0325">Glycoprotein</keyword>
<evidence type="ECO:0000256" key="1">
    <source>
        <dbReference type="ARBA" id="ARBA00003440"/>
    </source>
</evidence>
<feature type="region of interest" description="Disordered" evidence="14">
    <location>
        <begin position="512"/>
        <end position="552"/>
    </location>
</feature>
<keyword evidence="11" id="KW-0539">Nucleus</keyword>
<dbReference type="PANTHER" id="PTHR47464:SF2">
    <property type="entry name" value="MACOILIN"/>
    <property type="match status" value="1"/>
</dbReference>
<evidence type="ECO:0000256" key="15">
    <source>
        <dbReference type="SAM" id="Phobius"/>
    </source>
</evidence>
<feature type="transmembrane region" description="Helical" evidence="15">
    <location>
        <begin position="126"/>
        <end position="144"/>
    </location>
</feature>
<evidence type="ECO:0000256" key="5">
    <source>
        <dbReference type="ARBA" id="ARBA00022553"/>
    </source>
</evidence>
<dbReference type="GO" id="GO:0023041">
    <property type="term" value="P:neuronal signal transduction"/>
    <property type="evidence" value="ECO:0007669"/>
    <property type="project" value="InterPro"/>
</dbReference>
<keyword evidence="13" id="KW-0175">Coiled coil</keyword>
<keyword evidence="17" id="KW-1185">Reference proteome</keyword>
<sequence>MKRRNVESGNTAGKLRRAAKRSKLNDGYSPLNVIINFKFLFIWLLVIILDFISEFRFELLYPLWAFFSNSSETFRYKGMSYLFSYVFITITIDMCCYYIMPLQWLFFASSTYVWLQFTCWYSERGLTLFTIIIWFTLIMIETFVRLKEMKNVPFQFEICRPFAAHGVGYPILTFGIECKSYVHYRLRLHKKRIVAKENDFYYSLLKQAIEPPPSISPQTTTTPYNIDATLQTTTINTTDSMTPIIASTLSHNHDQEQQSNVNRAMQMSIQNGIHDGGGTNISTSSLLRTMIMANNSISFAHTNNGSSINNKPSLATNRRNNSNGNEPYRLFYRRWLQQSKSLANNINGLFLMIGRQLLHAISRILHFYRMAILYILCSLSPQVLYKRFSMIFKHQSSMANHNKIKMMKSSDCAIANGNHHHLSMNGSKDVLKRSIVTSDQDKSIKNHHMHNSRSKSPESKSDDSNDDNSNGSLNESAKIQTCSDQSQPISNGRLNEFNPDLADSMSISLKRMNVDSPSDSNLLKSTSKDSNKIQVMNGKRSKSNSHHHRNSGPVIGDNTNAAAMSAVDSNLSQTLELIKAKDDHIWKMEQDNLRLKSDLQTIRQCESDLRKQMETFCNEEKIFRNSITNYQQDIEHLQKKLQNYHQTKQQDRQTIQKLEKQLDEEKRRSKQSIEIQAASEKKAKQAEENAARQIAMATAVAANTRSSTMGCSDNCRNRQRDFEIELANLRKELLSKDEQLRMKKLLLDKYKNNEDILSSTLIIIQEQNAQLEASLKLEKVIRAEIFSTLEEAKRQIHKQQLMCIDYEKENHDLKTKLFLNSSKLTSLSSFTGNSNGASIGLNPLNGFHSSSSSSSSPSTTATTTSDLELVNRCFSSCSPNSISAPQALAATASGSTVTPPLNHSQISSPLCGNISPSGSNNKNGSNHYNRLHRITSPPLPTHNLHDAFAVSSSTLDNCWPTHHSSPSPHLSSNSTTTVSTSSHMMTVSNSNTSTDADDLGSTANLPFNSFDF</sequence>
<keyword evidence="6 15" id="KW-0812">Transmembrane</keyword>
<reference evidence="16" key="2">
    <citation type="journal article" date="2022" name="Res Sq">
        <title>Comparative Genomics Reveals Insights into the Divergent Evolution of Astigmatic Mites and Household Pest Adaptations.</title>
        <authorList>
            <person name="Xiong Q."/>
            <person name="Wan A.T.-Y."/>
            <person name="Liu X.-Y."/>
            <person name="Fung C.S.-H."/>
            <person name="Xiao X."/>
            <person name="Malainual N."/>
            <person name="Hou J."/>
            <person name="Wang L."/>
            <person name="Wang M."/>
            <person name="Yang K."/>
            <person name="Cui Y."/>
            <person name="Leung E."/>
            <person name="Nong W."/>
            <person name="Shin S.-K."/>
            <person name="Au S."/>
            <person name="Jeong K.Y."/>
            <person name="Chew F.T."/>
            <person name="Hui J."/>
            <person name="Leung T.F."/>
            <person name="Tungtrongchitr A."/>
            <person name="Zhong N."/>
            <person name="Liu Z."/>
            <person name="Tsui S."/>
        </authorList>
    </citation>
    <scope>NUCLEOTIDE SEQUENCE</scope>
    <source>
        <strain evidence="16">Derf</strain>
        <tissue evidence="16">Whole organism</tissue>
    </source>
</reference>
<evidence type="ECO:0000256" key="11">
    <source>
        <dbReference type="ARBA" id="ARBA00023242"/>
    </source>
</evidence>
<feature type="region of interest" description="Disordered" evidence="14">
    <location>
        <begin position="960"/>
        <end position="1000"/>
    </location>
</feature>
<feature type="compositionally biased region" description="Low complexity" evidence="14">
    <location>
        <begin position="467"/>
        <end position="476"/>
    </location>
</feature>
<proteinExistence type="predicted"/>
<comment type="function">
    <text evidence="1">Plays a role in the regulation of neuronal activity.</text>
</comment>
<evidence type="ECO:0000256" key="2">
    <source>
        <dbReference type="ARBA" id="ARBA00004232"/>
    </source>
</evidence>
<feature type="compositionally biased region" description="Polar residues" evidence="14">
    <location>
        <begin position="515"/>
        <end position="525"/>
    </location>
</feature>
<feature type="compositionally biased region" description="Basic residues" evidence="14">
    <location>
        <begin position="539"/>
        <end position="550"/>
    </location>
</feature>
<feature type="transmembrane region" description="Helical" evidence="15">
    <location>
        <begin position="33"/>
        <end position="52"/>
    </location>
</feature>
<reference evidence="16" key="1">
    <citation type="submission" date="2013-05" db="EMBL/GenBank/DDBJ databases">
        <authorList>
            <person name="Yim A.K.Y."/>
            <person name="Chan T.F."/>
            <person name="Ji K.M."/>
            <person name="Liu X.Y."/>
            <person name="Zhou J.W."/>
            <person name="Li R.Q."/>
            <person name="Yang K.Y."/>
            <person name="Li J."/>
            <person name="Li M."/>
            <person name="Law P.T.W."/>
            <person name="Wu Y.L."/>
            <person name="Cai Z.L."/>
            <person name="Qin H."/>
            <person name="Bao Y."/>
            <person name="Leung R.K.K."/>
            <person name="Ng P.K.S."/>
            <person name="Zou J."/>
            <person name="Zhong X.J."/>
            <person name="Ran P.X."/>
            <person name="Zhong N.S."/>
            <person name="Liu Z.G."/>
            <person name="Tsui S.K.W."/>
        </authorList>
    </citation>
    <scope>NUCLEOTIDE SEQUENCE</scope>
    <source>
        <strain evidence="16">Derf</strain>
        <tissue evidence="16">Whole organism</tissue>
    </source>
</reference>
<organism evidence="16 17">
    <name type="scientific">Dermatophagoides farinae</name>
    <name type="common">American house dust mite</name>
    <dbReference type="NCBI Taxonomy" id="6954"/>
    <lineage>
        <taxon>Eukaryota</taxon>
        <taxon>Metazoa</taxon>
        <taxon>Ecdysozoa</taxon>
        <taxon>Arthropoda</taxon>
        <taxon>Chelicerata</taxon>
        <taxon>Arachnida</taxon>
        <taxon>Acari</taxon>
        <taxon>Acariformes</taxon>
        <taxon>Sarcoptiformes</taxon>
        <taxon>Astigmata</taxon>
        <taxon>Psoroptidia</taxon>
        <taxon>Analgoidea</taxon>
        <taxon>Pyroglyphidae</taxon>
        <taxon>Dermatophagoidinae</taxon>
        <taxon>Dermatophagoides</taxon>
    </lineage>
</organism>
<evidence type="ECO:0000256" key="10">
    <source>
        <dbReference type="ARBA" id="ARBA00023180"/>
    </source>
</evidence>